<keyword evidence="8" id="KW-0472">Membrane</keyword>
<dbReference type="SUPFAM" id="SSF103506">
    <property type="entry name" value="Mitochondrial carrier"/>
    <property type="match status" value="1"/>
</dbReference>
<name>A0A1I8F4Z4_9PLAT</name>
<accession>A0A1I8F4Z4</accession>
<dbReference type="AlphaFoldDB" id="A0A1I8F4Z4"/>
<dbReference type="GO" id="GO:1990519">
    <property type="term" value="P:pyrimidine nucleotide import into mitochondrion"/>
    <property type="evidence" value="ECO:0007669"/>
    <property type="project" value="TreeGrafter"/>
</dbReference>
<evidence type="ECO:0000256" key="6">
    <source>
        <dbReference type="ARBA" id="ARBA00022989"/>
    </source>
</evidence>
<protein>
    <submittedName>
        <fullName evidence="10">ADP,ATP carrier protein</fullName>
    </submittedName>
</protein>
<dbReference type="InterPro" id="IPR049562">
    <property type="entry name" value="SLC25A33/36-like"/>
</dbReference>
<keyword evidence="6" id="KW-1133">Transmembrane helix</keyword>
<evidence type="ECO:0000256" key="3">
    <source>
        <dbReference type="ARBA" id="ARBA00022692"/>
    </source>
</evidence>
<dbReference type="Proteomes" id="UP000095280">
    <property type="component" value="Unplaced"/>
</dbReference>
<dbReference type="InterPro" id="IPR023395">
    <property type="entry name" value="MCP_dom_sf"/>
</dbReference>
<evidence type="ECO:0000256" key="7">
    <source>
        <dbReference type="ARBA" id="ARBA00023128"/>
    </source>
</evidence>
<evidence type="ECO:0000313" key="10">
    <source>
        <dbReference type="WBParaSite" id="maker-unitig_20750-snap-gene-0.3-mRNA-1"/>
    </source>
</evidence>
<keyword evidence="2" id="KW-0813">Transport</keyword>
<keyword evidence="9" id="KW-1185">Reference proteome</keyword>
<organism evidence="9 10">
    <name type="scientific">Macrostomum lignano</name>
    <dbReference type="NCBI Taxonomy" id="282301"/>
    <lineage>
        <taxon>Eukaryota</taxon>
        <taxon>Metazoa</taxon>
        <taxon>Spiralia</taxon>
        <taxon>Lophotrochozoa</taxon>
        <taxon>Platyhelminthes</taxon>
        <taxon>Rhabditophora</taxon>
        <taxon>Macrostomorpha</taxon>
        <taxon>Macrostomida</taxon>
        <taxon>Macrostomidae</taxon>
        <taxon>Macrostomum</taxon>
    </lineage>
</organism>
<comment type="subcellular location">
    <subcellularLocation>
        <location evidence="1">Mitochondrion inner membrane</location>
        <topology evidence="1">Multi-pass membrane protein</topology>
    </subcellularLocation>
</comment>
<dbReference type="GO" id="GO:0005743">
    <property type="term" value="C:mitochondrial inner membrane"/>
    <property type="evidence" value="ECO:0007669"/>
    <property type="project" value="UniProtKB-SubCell"/>
</dbReference>
<evidence type="ECO:0000313" key="9">
    <source>
        <dbReference type="Proteomes" id="UP000095280"/>
    </source>
</evidence>
<evidence type="ECO:0000256" key="1">
    <source>
        <dbReference type="ARBA" id="ARBA00004448"/>
    </source>
</evidence>
<sequence>GVRQPAVGVLAGCAPRSVVYERLLGFYRGIQASYLGIAETSLQHLLIEMVLAESAAADGMENCRITAEYQQGLTRLKFCEPAYAKEGLKVAPGLVQTVRLVVKEEGFRAMYKGLLTHLFARRFLTPV</sequence>
<proteinExistence type="predicted"/>
<dbReference type="PANTHER" id="PTHR45829">
    <property type="entry name" value="MITOCHONDRIAL CARRIER PROTEIN RIM2"/>
    <property type="match status" value="1"/>
</dbReference>
<keyword evidence="3" id="KW-0812">Transmembrane</keyword>
<dbReference type="PANTHER" id="PTHR45829:SF4">
    <property type="entry name" value="MITOCHONDRIAL CARRIER PROTEIN RIM2"/>
    <property type="match status" value="1"/>
</dbReference>
<keyword evidence="5" id="KW-0999">Mitochondrion inner membrane</keyword>
<dbReference type="GO" id="GO:0015218">
    <property type="term" value="F:pyrimidine nucleotide transmembrane transporter activity"/>
    <property type="evidence" value="ECO:0007669"/>
    <property type="project" value="InterPro"/>
</dbReference>
<evidence type="ECO:0000256" key="5">
    <source>
        <dbReference type="ARBA" id="ARBA00022792"/>
    </source>
</evidence>
<keyword evidence="4" id="KW-0677">Repeat</keyword>
<keyword evidence="7" id="KW-0496">Mitochondrion</keyword>
<evidence type="ECO:0000256" key="4">
    <source>
        <dbReference type="ARBA" id="ARBA00022737"/>
    </source>
</evidence>
<reference evidence="10" key="1">
    <citation type="submission" date="2016-11" db="UniProtKB">
        <authorList>
            <consortium name="WormBaseParasite"/>
        </authorList>
    </citation>
    <scope>IDENTIFICATION</scope>
</reference>
<evidence type="ECO:0000256" key="8">
    <source>
        <dbReference type="ARBA" id="ARBA00023136"/>
    </source>
</evidence>
<dbReference type="WBParaSite" id="maker-unitig_20750-snap-gene-0.3-mRNA-1">
    <property type="protein sequence ID" value="maker-unitig_20750-snap-gene-0.3-mRNA-1"/>
    <property type="gene ID" value="maker-unitig_20750-snap-gene-0.3"/>
</dbReference>
<evidence type="ECO:0000256" key="2">
    <source>
        <dbReference type="ARBA" id="ARBA00022448"/>
    </source>
</evidence>